<sequence length="229" mass="26127">MCCEIHEKTVSCVRSVPVFKGLNQDEVNDLGQVVKSRTFTKGDYIFREGDLSDCLVVVHKGTIKVSKFSDEGKEQILRILFPGDFFGQYSLLENKKHYADAEVLEDTTVCLLHKNDFKLILERNPGMAMNFMMALSELLQMADEWIGTISLLEVERRLAKALLLFFEKENEKEFFMLPVPKKDFASLIGATPETLSRKLVHLQSIQVLELDGRRGIRLLDIEKLKEIAG</sequence>
<dbReference type="CDD" id="cd00038">
    <property type="entry name" value="CAP_ED"/>
    <property type="match status" value="1"/>
</dbReference>
<dbReference type="SUPFAM" id="SSF51206">
    <property type="entry name" value="cAMP-binding domain-like"/>
    <property type="match status" value="1"/>
</dbReference>
<dbReference type="SUPFAM" id="SSF46785">
    <property type="entry name" value="Winged helix' DNA-binding domain"/>
    <property type="match status" value="1"/>
</dbReference>
<dbReference type="AlphaFoldDB" id="A0A9C7G7Z8"/>
<proteinExistence type="predicted"/>
<dbReference type="InterPro" id="IPR000595">
    <property type="entry name" value="cNMP-bd_dom"/>
</dbReference>
<dbReference type="PROSITE" id="PS51063">
    <property type="entry name" value="HTH_CRP_2"/>
    <property type="match status" value="1"/>
</dbReference>
<keyword evidence="1" id="KW-0805">Transcription regulation</keyword>
<gene>
    <name evidence="7" type="ORF">NEOCIP111885_00958</name>
</gene>
<evidence type="ECO:0000313" key="7">
    <source>
        <dbReference type="EMBL" id="CAG9607268.1"/>
    </source>
</evidence>
<evidence type="ECO:0000256" key="1">
    <source>
        <dbReference type="ARBA" id="ARBA00023015"/>
    </source>
</evidence>
<keyword evidence="2" id="KW-0238">DNA-binding</keyword>
<keyword evidence="4" id="KW-0804">Transcription</keyword>
<dbReference type="InterPro" id="IPR014710">
    <property type="entry name" value="RmlC-like_jellyroll"/>
</dbReference>
<dbReference type="EMBL" id="CAKJTG010000004">
    <property type="protein sequence ID" value="CAG9607268.1"/>
    <property type="molecule type" value="Genomic_DNA"/>
</dbReference>
<protein>
    <submittedName>
        <fullName evidence="7">Cyclic AMP receptor protein</fullName>
    </submittedName>
</protein>
<evidence type="ECO:0000256" key="3">
    <source>
        <dbReference type="ARBA" id="ARBA00023159"/>
    </source>
</evidence>
<dbReference type="InterPro" id="IPR036390">
    <property type="entry name" value="WH_DNA-bd_sf"/>
</dbReference>
<dbReference type="SMART" id="SM00419">
    <property type="entry name" value="HTH_CRP"/>
    <property type="match status" value="1"/>
</dbReference>
<dbReference type="InterPro" id="IPR018490">
    <property type="entry name" value="cNMP-bd_dom_sf"/>
</dbReference>
<dbReference type="Gene3D" id="2.60.120.10">
    <property type="entry name" value="Jelly Rolls"/>
    <property type="match status" value="1"/>
</dbReference>
<organism evidence="7 8">
    <name type="scientific">Pseudoneobacillus rhizosphaerae</name>
    <dbReference type="NCBI Taxonomy" id="2880968"/>
    <lineage>
        <taxon>Bacteria</taxon>
        <taxon>Bacillati</taxon>
        <taxon>Bacillota</taxon>
        <taxon>Bacilli</taxon>
        <taxon>Bacillales</taxon>
        <taxon>Bacillaceae</taxon>
        <taxon>Pseudoneobacillus</taxon>
    </lineage>
</organism>
<dbReference type="Gene3D" id="1.10.10.10">
    <property type="entry name" value="Winged helix-like DNA-binding domain superfamily/Winged helix DNA-binding domain"/>
    <property type="match status" value="1"/>
</dbReference>
<evidence type="ECO:0000259" key="6">
    <source>
        <dbReference type="PROSITE" id="PS51063"/>
    </source>
</evidence>
<evidence type="ECO:0000259" key="5">
    <source>
        <dbReference type="PROSITE" id="PS50042"/>
    </source>
</evidence>
<dbReference type="InterPro" id="IPR012318">
    <property type="entry name" value="HTH_CRP"/>
</dbReference>
<dbReference type="SMART" id="SM00100">
    <property type="entry name" value="cNMP"/>
    <property type="match status" value="1"/>
</dbReference>
<name>A0A9C7G7Z8_9BACI</name>
<keyword evidence="3" id="KW-0010">Activator</keyword>
<dbReference type="PROSITE" id="PS50042">
    <property type="entry name" value="CNMP_BINDING_3"/>
    <property type="match status" value="1"/>
</dbReference>
<accession>A0A9C7G7Z8</accession>
<evidence type="ECO:0000256" key="4">
    <source>
        <dbReference type="ARBA" id="ARBA00023163"/>
    </source>
</evidence>
<dbReference type="PANTHER" id="PTHR24567:SF74">
    <property type="entry name" value="HTH-TYPE TRANSCRIPTIONAL REGULATOR ARCR"/>
    <property type="match status" value="1"/>
</dbReference>
<dbReference type="GO" id="GO:0005829">
    <property type="term" value="C:cytosol"/>
    <property type="evidence" value="ECO:0007669"/>
    <property type="project" value="TreeGrafter"/>
</dbReference>
<dbReference type="GO" id="GO:0003700">
    <property type="term" value="F:DNA-binding transcription factor activity"/>
    <property type="evidence" value="ECO:0007669"/>
    <property type="project" value="TreeGrafter"/>
</dbReference>
<evidence type="ECO:0000313" key="8">
    <source>
        <dbReference type="Proteomes" id="UP000789845"/>
    </source>
</evidence>
<feature type="domain" description="Cyclic nucleotide-binding" evidence="5">
    <location>
        <begin position="18"/>
        <end position="121"/>
    </location>
</feature>
<evidence type="ECO:0000256" key="2">
    <source>
        <dbReference type="ARBA" id="ARBA00023125"/>
    </source>
</evidence>
<dbReference type="Proteomes" id="UP000789845">
    <property type="component" value="Unassembled WGS sequence"/>
</dbReference>
<dbReference type="InterPro" id="IPR036388">
    <property type="entry name" value="WH-like_DNA-bd_sf"/>
</dbReference>
<dbReference type="PANTHER" id="PTHR24567">
    <property type="entry name" value="CRP FAMILY TRANSCRIPTIONAL REGULATORY PROTEIN"/>
    <property type="match status" value="1"/>
</dbReference>
<reference evidence="7" key="1">
    <citation type="submission" date="2021-10" db="EMBL/GenBank/DDBJ databases">
        <authorList>
            <person name="Criscuolo A."/>
        </authorList>
    </citation>
    <scope>NUCLEOTIDE SEQUENCE</scope>
    <source>
        <strain evidence="7">CIP111885</strain>
    </source>
</reference>
<feature type="domain" description="HTH crp-type" evidence="6">
    <location>
        <begin position="152"/>
        <end position="222"/>
    </location>
</feature>
<keyword evidence="8" id="KW-1185">Reference proteome</keyword>
<dbReference type="Pfam" id="PF00027">
    <property type="entry name" value="cNMP_binding"/>
    <property type="match status" value="1"/>
</dbReference>
<comment type="caution">
    <text evidence="7">The sequence shown here is derived from an EMBL/GenBank/DDBJ whole genome shotgun (WGS) entry which is preliminary data.</text>
</comment>
<keyword evidence="7" id="KW-0675">Receptor</keyword>
<dbReference type="GO" id="GO:0003677">
    <property type="term" value="F:DNA binding"/>
    <property type="evidence" value="ECO:0007669"/>
    <property type="project" value="UniProtKB-KW"/>
</dbReference>
<dbReference type="InterPro" id="IPR050397">
    <property type="entry name" value="Env_Response_Regulators"/>
</dbReference>
<dbReference type="Pfam" id="PF13545">
    <property type="entry name" value="HTH_Crp_2"/>
    <property type="match status" value="1"/>
</dbReference>